<name>A0AAD7BEW4_9AGAR</name>
<keyword evidence="1" id="KW-0812">Transmembrane</keyword>
<sequence length="497" mass="56243">MSGRHPLDPGAPSRKRGSFLKFCIYTGLTLIGIILSMLLYAWGSAVWENLSHSRVYWQDDQVTDPSSVVRPLVDENQRFDIAVTIWAPFEHEEYLGHTEEKPIYSDIVFRDLRLADKHKSVNLTYKLPLAMFKRYSFYRQDLRASFVLIPTSPSLMDKVSDFSSVRSDAAYPWAPVRSWPFPLGAADSGPKTIADEALDSFGISMPLLELHAIGSKCPESYGTQSDDDDDDEEFSDIAPADMSNIVFYPKHAIERHPFVVTRTQIRVVDETHLFDRKLYNQEHRNLRSTSSRCGEGAYRGTEDLEQCARTYVSHGNWETRLALQVADGEPEYAYAPYMGYAAAAAGPKDLVQIPVSREICDYDHMASKKDPGFMDVNWQLSYSGRSPLKFFAADQIVQTNRVSFNETECKTVKAQESAELWNGLVGHRYYEDAHPRRRLFLISLLYILSSVDGMLTSSYWYTRTSTVGISVSGALLLVISQTFGVIVDSFSSFDDPH</sequence>
<accession>A0AAD7BEW4</accession>
<dbReference type="AlphaFoldDB" id="A0AAD7BEW4"/>
<gene>
    <name evidence="2" type="ORF">FB45DRAFT_1095418</name>
</gene>
<dbReference type="Proteomes" id="UP001221142">
    <property type="component" value="Unassembled WGS sequence"/>
</dbReference>
<feature type="transmembrane region" description="Helical" evidence="1">
    <location>
        <begin position="439"/>
        <end position="461"/>
    </location>
</feature>
<feature type="transmembrane region" description="Helical" evidence="1">
    <location>
        <begin position="467"/>
        <end position="487"/>
    </location>
</feature>
<evidence type="ECO:0000256" key="1">
    <source>
        <dbReference type="SAM" id="Phobius"/>
    </source>
</evidence>
<keyword evidence="1" id="KW-0472">Membrane</keyword>
<keyword evidence="1" id="KW-1133">Transmembrane helix</keyword>
<proteinExistence type="predicted"/>
<dbReference type="EMBL" id="JARKIF010000018">
    <property type="protein sequence ID" value="KAJ7619340.1"/>
    <property type="molecule type" value="Genomic_DNA"/>
</dbReference>
<protein>
    <submittedName>
        <fullName evidence="2">Uncharacterized protein</fullName>
    </submittedName>
</protein>
<feature type="transmembrane region" description="Helical" evidence="1">
    <location>
        <begin position="19"/>
        <end position="42"/>
    </location>
</feature>
<evidence type="ECO:0000313" key="2">
    <source>
        <dbReference type="EMBL" id="KAJ7619340.1"/>
    </source>
</evidence>
<organism evidence="2 3">
    <name type="scientific">Roridomyces roridus</name>
    <dbReference type="NCBI Taxonomy" id="1738132"/>
    <lineage>
        <taxon>Eukaryota</taxon>
        <taxon>Fungi</taxon>
        <taxon>Dikarya</taxon>
        <taxon>Basidiomycota</taxon>
        <taxon>Agaricomycotina</taxon>
        <taxon>Agaricomycetes</taxon>
        <taxon>Agaricomycetidae</taxon>
        <taxon>Agaricales</taxon>
        <taxon>Marasmiineae</taxon>
        <taxon>Mycenaceae</taxon>
        <taxon>Roridomyces</taxon>
    </lineage>
</organism>
<comment type="caution">
    <text evidence="2">The sequence shown here is derived from an EMBL/GenBank/DDBJ whole genome shotgun (WGS) entry which is preliminary data.</text>
</comment>
<keyword evidence="3" id="KW-1185">Reference proteome</keyword>
<evidence type="ECO:0000313" key="3">
    <source>
        <dbReference type="Proteomes" id="UP001221142"/>
    </source>
</evidence>
<reference evidence="2" key="1">
    <citation type="submission" date="2023-03" db="EMBL/GenBank/DDBJ databases">
        <title>Massive genome expansion in bonnet fungi (Mycena s.s.) driven by repeated elements and novel gene families across ecological guilds.</title>
        <authorList>
            <consortium name="Lawrence Berkeley National Laboratory"/>
            <person name="Harder C.B."/>
            <person name="Miyauchi S."/>
            <person name="Viragh M."/>
            <person name="Kuo A."/>
            <person name="Thoen E."/>
            <person name="Andreopoulos B."/>
            <person name="Lu D."/>
            <person name="Skrede I."/>
            <person name="Drula E."/>
            <person name="Henrissat B."/>
            <person name="Morin E."/>
            <person name="Kohler A."/>
            <person name="Barry K."/>
            <person name="LaButti K."/>
            <person name="Morin E."/>
            <person name="Salamov A."/>
            <person name="Lipzen A."/>
            <person name="Mereny Z."/>
            <person name="Hegedus B."/>
            <person name="Baldrian P."/>
            <person name="Stursova M."/>
            <person name="Weitz H."/>
            <person name="Taylor A."/>
            <person name="Grigoriev I.V."/>
            <person name="Nagy L.G."/>
            <person name="Martin F."/>
            <person name="Kauserud H."/>
        </authorList>
    </citation>
    <scope>NUCLEOTIDE SEQUENCE</scope>
    <source>
        <strain evidence="2">9284</strain>
    </source>
</reference>